<gene>
    <name evidence="2" type="ORF">DEM25_015965</name>
</gene>
<dbReference type="AlphaFoldDB" id="A0A3A8AK07"/>
<feature type="domain" description="KilA-N DNA-binding" evidence="1">
    <location>
        <begin position="14"/>
        <end position="99"/>
    </location>
</feature>
<proteinExistence type="predicted"/>
<comment type="caution">
    <text evidence="2">The sequence shown here is derived from an EMBL/GenBank/DDBJ whole genome shotgun (WGS) entry which is preliminary data.</text>
</comment>
<protein>
    <submittedName>
        <fullName evidence="2">ORF6N domain-containing protein</fullName>
    </submittedName>
</protein>
<evidence type="ECO:0000259" key="1">
    <source>
        <dbReference type="Pfam" id="PF10543"/>
    </source>
</evidence>
<dbReference type="InterPro" id="IPR018873">
    <property type="entry name" value="KilA-N_DNA-bd_domain"/>
</dbReference>
<accession>A0A3A8AK07</accession>
<dbReference type="RefSeq" id="WP_109767570.1">
    <property type="nucleotide sequence ID" value="NZ_QFWV02000008.1"/>
</dbReference>
<dbReference type="OrthoDB" id="9816206at2"/>
<name>A0A3A8AK07_9HYPH</name>
<dbReference type="EMBL" id="QFWV02000008">
    <property type="protein sequence ID" value="RKF06041.1"/>
    <property type="molecule type" value="Genomic_DNA"/>
</dbReference>
<evidence type="ECO:0000313" key="3">
    <source>
        <dbReference type="Proteomes" id="UP000246132"/>
    </source>
</evidence>
<evidence type="ECO:0000313" key="2">
    <source>
        <dbReference type="EMBL" id="RKF06041.1"/>
    </source>
</evidence>
<reference evidence="2 3" key="1">
    <citation type="journal article" date="2018" name="Int. J. Syst. Bacteriol.">
        <title>Oceaniradius stylonemae gen. nov., sp. nov., isolated from a red alga, Stylonema cornu-cervi.</title>
        <authorList>
            <person name="Jeong S."/>
        </authorList>
    </citation>
    <scope>NUCLEOTIDE SEQUENCE [LARGE SCALE GENOMIC DNA]</scope>
    <source>
        <strain evidence="2 3">StC1</strain>
    </source>
</reference>
<sequence>MFKGERNVDAFLSKIFLAHGHPVIADSDLADLYETTTSALNQQVKRNMERFDDLFAFRLTRDEWADLKSQTVTAKKGRGGRTNPPMVFTQEGMLMAATVVRSPRATETVKLMVHVFRTVFRQFFSGSAQMETKSATSNKQTQLLDTIGNIIRDIGKVGIDPASDATIASELQKLPKAASDYVQAKMDGPTVQNEETRAQIRKLDAESEKLRADAYKSRMEGLRAAVEAYTMLESRDASPVIEMMNSMTGYSKAGPMIDITPSGPDSKS</sequence>
<organism evidence="2 3">
    <name type="scientific">Oceaniradius stylonematis</name>
    <dbReference type="NCBI Taxonomy" id="2184161"/>
    <lineage>
        <taxon>Bacteria</taxon>
        <taxon>Pseudomonadati</taxon>
        <taxon>Pseudomonadota</taxon>
        <taxon>Alphaproteobacteria</taxon>
        <taxon>Hyphomicrobiales</taxon>
        <taxon>Ahrensiaceae</taxon>
        <taxon>Oceaniradius</taxon>
    </lineage>
</organism>
<keyword evidence="3" id="KW-1185">Reference proteome</keyword>
<dbReference type="Pfam" id="PF10543">
    <property type="entry name" value="ORF6N"/>
    <property type="match status" value="1"/>
</dbReference>
<dbReference type="Proteomes" id="UP000246132">
    <property type="component" value="Unassembled WGS sequence"/>
</dbReference>